<feature type="binding site" evidence="7">
    <location>
        <position position="65"/>
    </location>
    <ligand>
        <name>Na(+)</name>
        <dbReference type="ChEBI" id="CHEBI:29101"/>
        <label>1</label>
    </ligand>
</feature>
<dbReference type="GO" id="GO:0005886">
    <property type="term" value="C:plasma membrane"/>
    <property type="evidence" value="ECO:0007669"/>
    <property type="project" value="TreeGrafter"/>
</dbReference>
<dbReference type="GO" id="GO:0005332">
    <property type="term" value="F:gamma-aminobutyric acid:sodium:chloride symporter activity"/>
    <property type="evidence" value="ECO:0007669"/>
    <property type="project" value="TreeGrafter"/>
</dbReference>
<evidence type="ECO:0000256" key="6">
    <source>
        <dbReference type="ARBA" id="ARBA00023136"/>
    </source>
</evidence>
<keyword evidence="10" id="KW-1185">Reference proteome</keyword>
<keyword evidence="7" id="KW-0915">Sodium</keyword>
<evidence type="ECO:0000256" key="2">
    <source>
        <dbReference type="ARBA" id="ARBA00022448"/>
    </source>
</evidence>
<keyword evidence="4" id="KW-0769">Symport</keyword>
<feature type="transmembrane region" description="Helical" evidence="8">
    <location>
        <begin position="163"/>
        <end position="190"/>
    </location>
</feature>
<dbReference type="SUPFAM" id="SSF161070">
    <property type="entry name" value="SNF-like"/>
    <property type="match status" value="1"/>
</dbReference>
<evidence type="ECO:0000256" key="3">
    <source>
        <dbReference type="ARBA" id="ARBA00022692"/>
    </source>
</evidence>
<dbReference type="AlphaFoldDB" id="A0AAV5SB40"/>
<keyword evidence="3 8" id="KW-0812">Transmembrane</keyword>
<dbReference type="Proteomes" id="UP001432027">
    <property type="component" value="Unassembled WGS sequence"/>
</dbReference>
<evidence type="ECO:0000256" key="1">
    <source>
        <dbReference type="ARBA" id="ARBA00004141"/>
    </source>
</evidence>
<reference evidence="9" key="1">
    <citation type="submission" date="2023-10" db="EMBL/GenBank/DDBJ databases">
        <title>Genome assembly of Pristionchus species.</title>
        <authorList>
            <person name="Yoshida K."/>
            <person name="Sommer R.J."/>
        </authorList>
    </citation>
    <scope>NUCLEOTIDE SEQUENCE</scope>
    <source>
        <strain evidence="9">RS0144</strain>
    </source>
</reference>
<dbReference type="GO" id="GO:0043005">
    <property type="term" value="C:neuron projection"/>
    <property type="evidence" value="ECO:0007669"/>
    <property type="project" value="TreeGrafter"/>
</dbReference>
<sequence length="308" mass="35165">SIQNFVIISFMRHRFPFLDWKRQEKYTTSYQIYFFYYTEVFATIDFKALWSFLFYTMLLGLGISSFFGLLETPISALTDQFKFCRKHRSLTIILLSFLGFAMGFVQCSRVGYQIFYILDLRVIPLMAEVLVAFQLLAVVLYGPRNFYRDINASIGKKVNLFGYLLSPYGIILRLSQFVLSPCLIAFTTITRHMSIFSDVWKRMDLLLRPVPWLLSSLAALSLFVWPVVFIGAATALIQNKRAGKAWVEVIRPDPMHPAVRYSVPPPLGCIFGLKPIEAMPSAMGDDKIVEFPDKGGAPKKEEAVVELA</sequence>
<dbReference type="PANTHER" id="PTHR11616:SF326">
    <property type="entry name" value="SODIUM-DEPENDENT TRANSPORTER SNF-5"/>
    <property type="match status" value="1"/>
</dbReference>
<dbReference type="GO" id="GO:0046872">
    <property type="term" value="F:metal ion binding"/>
    <property type="evidence" value="ECO:0007669"/>
    <property type="project" value="UniProtKB-KW"/>
</dbReference>
<dbReference type="EMBL" id="BTSX01000001">
    <property type="protein sequence ID" value="GMS79525.1"/>
    <property type="molecule type" value="Genomic_DNA"/>
</dbReference>
<gene>
    <name evidence="9" type="ORF">PENTCL1PPCAC_1700</name>
</gene>
<keyword evidence="5 8" id="KW-1133">Transmembrane helix</keyword>
<evidence type="ECO:0000313" key="10">
    <source>
        <dbReference type="Proteomes" id="UP001432027"/>
    </source>
</evidence>
<feature type="transmembrane region" description="Helical" evidence="8">
    <location>
        <begin position="210"/>
        <end position="237"/>
    </location>
</feature>
<comment type="caution">
    <text evidence="9">The sequence shown here is derived from an EMBL/GenBank/DDBJ whole genome shotgun (WGS) entry which is preliminary data.</text>
</comment>
<feature type="transmembrane region" description="Helical" evidence="8">
    <location>
        <begin position="90"/>
        <end position="116"/>
    </location>
</feature>
<dbReference type="PANTHER" id="PTHR11616">
    <property type="entry name" value="SODIUM/CHLORIDE DEPENDENT TRANSPORTER"/>
    <property type="match status" value="1"/>
</dbReference>
<evidence type="ECO:0000313" key="9">
    <source>
        <dbReference type="EMBL" id="GMS79525.1"/>
    </source>
</evidence>
<feature type="transmembrane region" description="Helical" evidence="8">
    <location>
        <begin position="122"/>
        <end position="142"/>
    </location>
</feature>
<dbReference type="InterPro" id="IPR037272">
    <property type="entry name" value="SNS_sf"/>
</dbReference>
<proteinExistence type="predicted"/>
<evidence type="ECO:0000256" key="5">
    <source>
        <dbReference type="ARBA" id="ARBA00022989"/>
    </source>
</evidence>
<feature type="transmembrane region" description="Helical" evidence="8">
    <location>
        <begin position="48"/>
        <end position="70"/>
    </location>
</feature>
<accession>A0AAV5SB40</accession>
<dbReference type="Pfam" id="PF00209">
    <property type="entry name" value="SNF"/>
    <property type="match status" value="1"/>
</dbReference>
<name>A0AAV5SB40_9BILA</name>
<evidence type="ECO:0000256" key="8">
    <source>
        <dbReference type="SAM" id="Phobius"/>
    </source>
</evidence>
<keyword evidence="6 8" id="KW-0472">Membrane</keyword>
<organism evidence="9 10">
    <name type="scientific">Pristionchus entomophagus</name>
    <dbReference type="NCBI Taxonomy" id="358040"/>
    <lineage>
        <taxon>Eukaryota</taxon>
        <taxon>Metazoa</taxon>
        <taxon>Ecdysozoa</taxon>
        <taxon>Nematoda</taxon>
        <taxon>Chromadorea</taxon>
        <taxon>Rhabditida</taxon>
        <taxon>Rhabditina</taxon>
        <taxon>Diplogasteromorpha</taxon>
        <taxon>Diplogasteroidea</taxon>
        <taxon>Neodiplogasteridae</taxon>
        <taxon>Pristionchus</taxon>
    </lineage>
</organism>
<feature type="non-terminal residue" evidence="9">
    <location>
        <position position="1"/>
    </location>
</feature>
<evidence type="ECO:0000256" key="4">
    <source>
        <dbReference type="ARBA" id="ARBA00022847"/>
    </source>
</evidence>
<keyword evidence="2" id="KW-0813">Transport</keyword>
<feature type="binding site" evidence="7">
    <location>
        <position position="61"/>
    </location>
    <ligand>
        <name>Na(+)</name>
        <dbReference type="ChEBI" id="CHEBI:29101"/>
        <label>1</label>
    </ligand>
</feature>
<dbReference type="PROSITE" id="PS50267">
    <property type="entry name" value="NA_NEUROTRAN_SYMP_3"/>
    <property type="match status" value="1"/>
</dbReference>
<keyword evidence="7" id="KW-0479">Metal-binding</keyword>
<protein>
    <submittedName>
        <fullName evidence="9">Uncharacterized protein</fullName>
    </submittedName>
</protein>
<evidence type="ECO:0000256" key="7">
    <source>
        <dbReference type="PIRSR" id="PIRSR600175-1"/>
    </source>
</evidence>
<comment type="subcellular location">
    <subcellularLocation>
        <location evidence="1">Membrane</location>
        <topology evidence="1">Multi-pass membrane protein</topology>
    </subcellularLocation>
</comment>
<dbReference type="InterPro" id="IPR000175">
    <property type="entry name" value="Na/ntran_symport"/>
</dbReference>